<evidence type="ECO:0000259" key="1">
    <source>
        <dbReference type="Pfam" id="PF13649"/>
    </source>
</evidence>
<dbReference type="RefSeq" id="WP_194042674.1">
    <property type="nucleotide sequence ID" value="NZ_CP063373.1"/>
</dbReference>
<proteinExistence type="predicted"/>
<dbReference type="KEGG" id="sfeu:IM697_42470"/>
<dbReference type="Pfam" id="PF13649">
    <property type="entry name" value="Methyltransf_25"/>
    <property type="match status" value="1"/>
</dbReference>
<evidence type="ECO:0000313" key="2">
    <source>
        <dbReference type="EMBL" id="QOV36574.1"/>
    </source>
</evidence>
<dbReference type="GO" id="GO:0032259">
    <property type="term" value="P:methylation"/>
    <property type="evidence" value="ECO:0007669"/>
    <property type="project" value="UniProtKB-KW"/>
</dbReference>
<protein>
    <submittedName>
        <fullName evidence="2">Methyltransferase domain-containing protein</fullName>
    </submittedName>
</protein>
<dbReference type="Gene3D" id="1.10.10.10">
    <property type="entry name" value="Winged helix-like DNA-binding domain superfamily/Winged helix DNA-binding domain"/>
    <property type="match status" value="1"/>
</dbReference>
<dbReference type="InterPro" id="IPR041698">
    <property type="entry name" value="Methyltransf_25"/>
</dbReference>
<dbReference type="InterPro" id="IPR029063">
    <property type="entry name" value="SAM-dependent_MTases_sf"/>
</dbReference>
<dbReference type="AlphaFoldDB" id="A0A7M2SJX9"/>
<dbReference type="InterPro" id="IPR036388">
    <property type="entry name" value="WH-like_DNA-bd_sf"/>
</dbReference>
<keyword evidence="3" id="KW-1185">Reference proteome</keyword>
<accession>A0A7M2SJX9</accession>
<dbReference type="PANTHER" id="PTHR45128">
    <property type="entry name" value="METHYLTRANSFERASE TYPE 11"/>
    <property type="match status" value="1"/>
</dbReference>
<dbReference type="EMBL" id="CP063373">
    <property type="protein sequence ID" value="QOV36574.1"/>
    <property type="molecule type" value="Genomic_DNA"/>
</dbReference>
<dbReference type="InterPro" id="IPR053173">
    <property type="entry name" value="SAM-binding_MTase"/>
</dbReference>
<sequence length="343" mass="38088">MNPPEWETGHVADLPHPVAPQSAADLFNSAVASWAIAAGWEIGALDELSGKGKLEARDFAEKYDLHVQSTRGMFTALASVGVVEREGDTILPGPLFDDVFRTKSFFHWLTRGSASLFTAMPTVMKNANRVGEFYTRDAPAISFACREINAEVFDPVFWEAMDNLDIPFTKVADLGCGSGERLRQIARRHPGVQGVGLDIAPRALEAAKAATEEAGLGDRISFGVADARALEPRPELADVDLVTSFMMAHDFWPREECITSFRKLREVFPNACRLLLADTARLTDLPDHRFPMFNLGYEVGHDLMGVYLPTMEDWEGVFPETGWRLLRTHRVDGLTNGFIFELE</sequence>
<keyword evidence="2" id="KW-0489">Methyltransferase</keyword>
<dbReference type="PANTHER" id="PTHR45128:SF2">
    <property type="entry name" value="METHYLTRANSFERASE DOMAIN-CONTAINING PROTEIN"/>
    <property type="match status" value="1"/>
</dbReference>
<gene>
    <name evidence="2" type="ORF">IM697_42470</name>
</gene>
<dbReference type="Gene3D" id="3.40.50.150">
    <property type="entry name" value="Vaccinia Virus protein VP39"/>
    <property type="match status" value="1"/>
</dbReference>
<name>A0A7M2SJX9_9ACTN</name>
<organism evidence="2 3">
    <name type="scientific">Streptomyces ferrugineus</name>
    <dbReference type="NCBI Taxonomy" id="1413221"/>
    <lineage>
        <taxon>Bacteria</taxon>
        <taxon>Bacillati</taxon>
        <taxon>Actinomycetota</taxon>
        <taxon>Actinomycetes</taxon>
        <taxon>Kitasatosporales</taxon>
        <taxon>Streptomycetaceae</taxon>
        <taxon>Streptomyces</taxon>
    </lineage>
</organism>
<dbReference type="Proteomes" id="UP000594205">
    <property type="component" value="Chromosome"/>
</dbReference>
<dbReference type="SUPFAM" id="SSF53335">
    <property type="entry name" value="S-adenosyl-L-methionine-dependent methyltransferases"/>
    <property type="match status" value="1"/>
</dbReference>
<dbReference type="InterPro" id="IPR036390">
    <property type="entry name" value="WH_DNA-bd_sf"/>
</dbReference>
<feature type="domain" description="Methyltransferase" evidence="1">
    <location>
        <begin position="171"/>
        <end position="265"/>
    </location>
</feature>
<keyword evidence="2" id="KW-0808">Transferase</keyword>
<evidence type="ECO:0000313" key="3">
    <source>
        <dbReference type="Proteomes" id="UP000594205"/>
    </source>
</evidence>
<dbReference type="SUPFAM" id="SSF46785">
    <property type="entry name" value="Winged helix' DNA-binding domain"/>
    <property type="match status" value="1"/>
</dbReference>
<dbReference type="CDD" id="cd02440">
    <property type="entry name" value="AdoMet_MTases"/>
    <property type="match status" value="1"/>
</dbReference>
<dbReference type="GO" id="GO:0008168">
    <property type="term" value="F:methyltransferase activity"/>
    <property type="evidence" value="ECO:0007669"/>
    <property type="project" value="UniProtKB-KW"/>
</dbReference>
<reference evidence="2 3" key="1">
    <citation type="submission" date="2020-10" db="EMBL/GenBank/DDBJ databases">
        <title>Streptomyces ferrugineus complate genome analysis.</title>
        <authorList>
            <person name="Anwar N."/>
        </authorList>
    </citation>
    <scope>NUCLEOTIDE SEQUENCE [LARGE SCALE GENOMIC DNA]</scope>
    <source>
        <strain evidence="2 3">CCTCC AA2014009</strain>
    </source>
</reference>